<name>G7DZ85_MIXOS</name>
<comment type="subcellular location">
    <subcellularLocation>
        <location evidence="1">Mitochondrion inner membrane</location>
    </subcellularLocation>
</comment>
<keyword evidence="1" id="KW-0472">Membrane</keyword>
<dbReference type="eggNOG" id="ENOG502R2B4">
    <property type="taxonomic scope" value="Eukaryota"/>
</dbReference>
<sequence length="228" mass="25364">MEQPRRKSIYDQPSGTIELEERPVTALQRNVGVARQHLQSFYAQTVQASNKTVDSLLSAENQLAKEAKAIRAPNEPLTPHLLYVGIAALTGSILTRNRNILLRLTIPPLFLFGSASYLLPATTQNLVNRVSELEHRHAPGFARSQDAAFGQARQSLGWAQSRIEKTASDAKKRIEYGSQKAEELSGLKFTSALDKTEARLEQYKDRAIAKGKEIKRDAEAKEVQIKSL</sequence>
<dbReference type="Pfam" id="PF09769">
    <property type="entry name" value="ApoO"/>
    <property type="match status" value="1"/>
</dbReference>
<comment type="function">
    <text evidence="1">Component of the MICOS complex, a large protein complex of the mitochondrial inner membrane that plays crucial roles in the maintenance of crista junctions, inner membrane architecture, and formation of contact sites to the outer membrane.</text>
</comment>
<gene>
    <name evidence="2" type="primary">Mo02553</name>
    <name evidence="2" type="ORF">E5Q_02553</name>
</gene>
<accession>G7DZ85</accession>
<keyword evidence="1" id="KW-0496">Mitochondrion</keyword>
<comment type="subunit">
    <text evidence="1">Component of the mitochondrial contact site and cristae organizing system (MICOS) complex.</text>
</comment>
<evidence type="ECO:0000256" key="1">
    <source>
        <dbReference type="RuleBase" id="RU363021"/>
    </source>
</evidence>
<dbReference type="PANTHER" id="PTHR28268:SF1">
    <property type="entry name" value="MICOS SUBUNIT MIC26"/>
    <property type="match status" value="1"/>
</dbReference>
<dbReference type="GO" id="GO:0042407">
    <property type="term" value="P:cristae formation"/>
    <property type="evidence" value="ECO:0007669"/>
    <property type="project" value="InterPro"/>
</dbReference>
<keyword evidence="1" id="KW-0999">Mitochondrion inner membrane</keyword>
<keyword evidence="3" id="KW-1185">Reference proteome</keyword>
<organism evidence="2 3">
    <name type="scientific">Mixia osmundae (strain CBS 9802 / IAM 14324 / JCM 22182 / KY 12970)</name>
    <dbReference type="NCBI Taxonomy" id="764103"/>
    <lineage>
        <taxon>Eukaryota</taxon>
        <taxon>Fungi</taxon>
        <taxon>Dikarya</taxon>
        <taxon>Basidiomycota</taxon>
        <taxon>Pucciniomycotina</taxon>
        <taxon>Mixiomycetes</taxon>
        <taxon>Mixiales</taxon>
        <taxon>Mixiaceae</taxon>
        <taxon>Mixia</taxon>
    </lineage>
</organism>
<dbReference type="HOGENOM" id="CLU_072130_0_0_1"/>
<proteinExistence type="predicted"/>
<reference evidence="2 3" key="1">
    <citation type="journal article" date="2011" name="J. Gen. Appl. Microbiol.">
        <title>Draft genome sequencing of the enigmatic basidiomycete Mixia osmundae.</title>
        <authorList>
            <person name="Nishida H."/>
            <person name="Nagatsuka Y."/>
            <person name="Sugiyama J."/>
        </authorList>
    </citation>
    <scope>NUCLEOTIDE SEQUENCE [LARGE SCALE GENOMIC DNA]</scope>
    <source>
        <strain evidence="3">CBS 9802 / IAM 14324 / JCM 22182 / KY 12970</strain>
    </source>
</reference>
<dbReference type="PANTHER" id="PTHR28268">
    <property type="entry name" value="MICOS SUBUNIT MIC26"/>
    <property type="match status" value="1"/>
</dbReference>
<dbReference type="EMBL" id="BABT02000067">
    <property type="protein sequence ID" value="GAA95895.1"/>
    <property type="molecule type" value="Genomic_DNA"/>
</dbReference>
<dbReference type="Proteomes" id="UP000009131">
    <property type="component" value="Unassembled WGS sequence"/>
</dbReference>
<dbReference type="STRING" id="764103.G7DZ85"/>
<evidence type="ECO:0000313" key="2">
    <source>
        <dbReference type="EMBL" id="GAA95895.1"/>
    </source>
</evidence>
<dbReference type="InterPro" id="IPR033181">
    <property type="entry name" value="Mic26_fungi"/>
</dbReference>
<protein>
    <recommendedName>
        <fullName evidence="1">MICOS complex subunit</fullName>
    </recommendedName>
</protein>
<dbReference type="GO" id="GO:0061617">
    <property type="term" value="C:MICOS complex"/>
    <property type="evidence" value="ECO:0007669"/>
    <property type="project" value="UniProtKB-UniRule"/>
</dbReference>
<comment type="caution">
    <text evidence="2">The sequence shown here is derived from an EMBL/GenBank/DDBJ whole genome shotgun (WGS) entry which is preliminary data.</text>
</comment>
<dbReference type="AlphaFoldDB" id="G7DZ85"/>
<dbReference type="OMA" id="KWIGVEH"/>
<dbReference type="InterPro" id="IPR019166">
    <property type="entry name" value="MIC26/MIC27"/>
</dbReference>
<dbReference type="RefSeq" id="XP_014566885.1">
    <property type="nucleotide sequence ID" value="XM_014711399.1"/>
</dbReference>
<dbReference type="InParanoid" id="G7DZ85"/>
<reference evidence="2 3" key="2">
    <citation type="journal article" date="2012" name="Open Biol.">
        <title>Characteristics of nucleosomes and linker DNA regions on the genome of the basidiomycete Mixia osmundae revealed by mono- and dinucleosome mapping.</title>
        <authorList>
            <person name="Nishida H."/>
            <person name="Kondo S."/>
            <person name="Matsumoto T."/>
            <person name="Suzuki Y."/>
            <person name="Yoshikawa H."/>
            <person name="Taylor T.D."/>
            <person name="Sugiyama J."/>
        </authorList>
    </citation>
    <scope>NUCLEOTIDE SEQUENCE [LARGE SCALE GENOMIC DNA]</scope>
    <source>
        <strain evidence="3">CBS 9802 / IAM 14324 / JCM 22182 / KY 12970</strain>
    </source>
</reference>
<dbReference type="GO" id="GO:0044284">
    <property type="term" value="C:mitochondrial crista junction"/>
    <property type="evidence" value="ECO:0007669"/>
    <property type="project" value="TreeGrafter"/>
</dbReference>
<evidence type="ECO:0000313" key="3">
    <source>
        <dbReference type="Proteomes" id="UP000009131"/>
    </source>
</evidence>
<dbReference type="OrthoDB" id="2399148at2759"/>